<feature type="domain" description="Lipid/polyisoprenoid-binding YceI-like" evidence="2">
    <location>
        <begin position="23"/>
        <end position="186"/>
    </location>
</feature>
<protein>
    <submittedName>
        <fullName evidence="3">YceI family protein</fullName>
    </submittedName>
</protein>
<dbReference type="AlphaFoldDB" id="A0A927I0X9"/>
<evidence type="ECO:0000313" key="3">
    <source>
        <dbReference type="EMBL" id="MBD3846792.1"/>
    </source>
</evidence>
<keyword evidence="4" id="KW-1185">Reference proteome</keyword>
<comment type="caution">
    <text evidence="3">The sequence shown here is derived from an EMBL/GenBank/DDBJ whole genome shotgun (WGS) entry which is preliminary data.</text>
</comment>
<dbReference type="PANTHER" id="PTHR34406:SF1">
    <property type="entry name" value="PROTEIN YCEI"/>
    <property type="match status" value="1"/>
</dbReference>
<dbReference type="InterPro" id="IPR007372">
    <property type="entry name" value="Lipid/polyisoprenoid-bd_YceI"/>
</dbReference>
<dbReference type="EMBL" id="JACXWY010000007">
    <property type="protein sequence ID" value="MBD3846792.1"/>
    <property type="molecule type" value="Genomic_DNA"/>
</dbReference>
<keyword evidence="1" id="KW-0732">Signal</keyword>
<accession>A0A927I0X9</accession>
<reference evidence="3" key="1">
    <citation type="submission" date="2020-09" db="EMBL/GenBank/DDBJ databases">
        <title>Bosea spartocytisi sp. nov. a root nodule endophyte of Spartocytisus supranubius in the high mountain ecosystem fo the Teide National Park (Canary Islands, Spain).</title>
        <authorList>
            <person name="Pulido-Suarez L."/>
            <person name="Peix A."/>
            <person name="Igual J.M."/>
            <person name="Socas-Perez N."/>
            <person name="Velazquez E."/>
            <person name="Flores-Felix J.D."/>
            <person name="Leon-Barrios M."/>
        </authorList>
    </citation>
    <scope>NUCLEOTIDE SEQUENCE</scope>
    <source>
        <strain evidence="3">SSUT16</strain>
    </source>
</reference>
<dbReference type="SMART" id="SM00867">
    <property type="entry name" value="YceI"/>
    <property type="match status" value="1"/>
</dbReference>
<evidence type="ECO:0000313" key="4">
    <source>
        <dbReference type="Proteomes" id="UP000619295"/>
    </source>
</evidence>
<dbReference type="SUPFAM" id="SSF101874">
    <property type="entry name" value="YceI-like"/>
    <property type="match status" value="1"/>
</dbReference>
<dbReference type="RefSeq" id="WP_113254205.1">
    <property type="nucleotide sequence ID" value="NZ_JACXWY010000007.1"/>
</dbReference>
<evidence type="ECO:0000256" key="1">
    <source>
        <dbReference type="SAM" id="SignalP"/>
    </source>
</evidence>
<name>A0A927I0X9_9HYPH</name>
<dbReference type="Proteomes" id="UP000619295">
    <property type="component" value="Unassembled WGS sequence"/>
</dbReference>
<dbReference type="Pfam" id="PF04264">
    <property type="entry name" value="YceI"/>
    <property type="match status" value="1"/>
</dbReference>
<evidence type="ECO:0000259" key="2">
    <source>
        <dbReference type="SMART" id="SM00867"/>
    </source>
</evidence>
<feature type="signal peptide" evidence="1">
    <location>
        <begin position="1"/>
        <end position="20"/>
    </location>
</feature>
<proteinExistence type="predicted"/>
<organism evidence="3 4">
    <name type="scientific">Bosea spartocytisi</name>
    <dbReference type="NCBI Taxonomy" id="2773451"/>
    <lineage>
        <taxon>Bacteria</taxon>
        <taxon>Pseudomonadati</taxon>
        <taxon>Pseudomonadota</taxon>
        <taxon>Alphaproteobacteria</taxon>
        <taxon>Hyphomicrobiales</taxon>
        <taxon>Boseaceae</taxon>
        <taxon>Bosea</taxon>
    </lineage>
</organism>
<dbReference type="PANTHER" id="PTHR34406">
    <property type="entry name" value="PROTEIN YCEI"/>
    <property type="match status" value="1"/>
</dbReference>
<dbReference type="Gene3D" id="2.40.128.110">
    <property type="entry name" value="Lipid/polyisoprenoid-binding, YceI-like"/>
    <property type="match status" value="1"/>
</dbReference>
<dbReference type="InterPro" id="IPR036761">
    <property type="entry name" value="TTHA0802/YceI-like_sf"/>
</dbReference>
<feature type="chain" id="PRO_5037756836" evidence="1">
    <location>
        <begin position="21"/>
        <end position="187"/>
    </location>
</feature>
<gene>
    <name evidence="3" type="ORF">IED13_13865</name>
</gene>
<sequence>MIKPAVLAFGALLFGLPAQAQSSWNFDRAATQISFIGHRFGTVVTNGRFERYDGTFSIDFDHPEKSRIRVTLETGSIKAGSPLVDGFIAGASMLDSAAYPTATFVSDSVTRTGEHDLEIRGRLTIKGMTHPFTVRAMINGDIGKARRGEALPFRASGSFLRPTYDIGRDVNIVDDQIDIEIQGRLAR</sequence>